<dbReference type="Gene3D" id="3.40.228.10">
    <property type="entry name" value="Dimethylsulfoxide Reductase, domain 2"/>
    <property type="match status" value="1"/>
</dbReference>
<accession>A0ABN6S4T1</accession>
<dbReference type="InterPro" id="IPR037949">
    <property type="entry name" value="MopB_CT_Acetylene-hydratase"/>
</dbReference>
<dbReference type="PANTHER" id="PTHR43742:SF6">
    <property type="entry name" value="OXIDOREDUCTASE YYAE-RELATED"/>
    <property type="match status" value="1"/>
</dbReference>
<keyword evidence="4" id="KW-0411">Iron-sulfur</keyword>
<feature type="domain" description="4Fe-4S Mo/W bis-MGD-type" evidence="5">
    <location>
        <begin position="12"/>
        <end position="67"/>
    </location>
</feature>
<dbReference type="InterPro" id="IPR006963">
    <property type="entry name" value="Mopterin_OxRdtase_4Fe-4S_dom"/>
</dbReference>
<evidence type="ECO:0000256" key="1">
    <source>
        <dbReference type="ARBA" id="ARBA00010312"/>
    </source>
</evidence>
<dbReference type="Pfam" id="PF04879">
    <property type="entry name" value="Molybdop_Fe4S4"/>
    <property type="match status" value="1"/>
</dbReference>
<dbReference type="SUPFAM" id="SSF53706">
    <property type="entry name" value="Formate dehydrogenase/DMSO reductase, domains 1-3"/>
    <property type="match status" value="1"/>
</dbReference>
<dbReference type="Gene3D" id="3.30.200.210">
    <property type="match status" value="1"/>
</dbReference>
<comment type="similarity">
    <text evidence="1">Belongs to the prokaryotic molybdopterin-containing oxidoreductase family.</text>
</comment>
<dbReference type="InterPro" id="IPR009010">
    <property type="entry name" value="Asp_de-COase-like_dom_sf"/>
</dbReference>
<keyword evidence="2" id="KW-0479">Metal-binding</keyword>
<evidence type="ECO:0000256" key="2">
    <source>
        <dbReference type="ARBA" id="ARBA00022723"/>
    </source>
</evidence>
<dbReference type="EMBL" id="AP026709">
    <property type="protein sequence ID" value="BDQ38039.1"/>
    <property type="molecule type" value="Genomic_DNA"/>
</dbReference>
<gene>
    <name evidence="6" type="ORF">SYK_23990</name>
</gene>
<dbReference type="InterPro" id="IPR006656">
    <property type="entry name" value="Mopterin_OxRdtase"/>
</dbReference>
<dbReference type="Gene3D" id="2.40.40.20">
    <property type="match status" value="1"/>
</dbReference>
<sequence>MKTSERKSDPDIRKIRTYCAQCFSNCPVVAHIANGKFIKISPDKEHHFYRPLCPKGFAGPELVSNKQRLTHPLKRTNPKGASDPGWERISWDEALDIVAEQMFQIKEQHGAEAFVFSQTNVSSPVWEITPFVRRLANIYGTPNHMTTTHICNWHRDNGSALTFGKMGEDFTAGWPDFNHTQCILIWGHNPANTFNAYNQQINSALKRKAKLIVIDPRRTKVAAKADSWLQIKPGTDGALALGMIHVMLEKSLYNRDFVTDWTNAPLLIRCDTGDLLRASDLDSSTNDNNIFAVISPETGLPTFYYPGEKTDFSPLLEARIEVLLADGQKIWCETVFSGLRKSVAQYTPEYVEKTTTIPAKDIIATVHLMVENSPSCWYSFNGVEQNLNATQTNRAICLFYALTGDYDRQGGNHINDFMPPLNYPFGFEFVTPEMFKKNIALPDHPLGPAGTIMSVPPHLICKAIEEDVPYPIKGLIVFGANTISSNPDSKRTSEALKRLDFHVHIDHFLNPTAELADIVLPSASFWETGRIGYPLAFQENKWVVQWREPVATPRGESKDELWIIFEIAKRLGMSDKFWNGNIDAAFDDMLNPVGLSLKALKENEGGVFIQGPVAYKKYQKKGFSSMTGRVELFSQQLKNIEQAPFPEWNDPLAILEKAGINSEDFPFVLITAKLREFCQSQHRAFPSLRKRHPQPFLEINKDKAETLGIADGATVSLETVHGKILLQAKLTQGLAQNVVCTQHGWWQTCPDLDLPGHDIYSLDGANVNLLVHADFTDKISGSVHMRGFPCNVKNDKD</sequence>
<dbReference type="RefSeq" id="WP_281760547.1">
    <property type="nucleotide sequence ID" value="NZ_AP026709.1"/>
</dbReference>
<dbReference type="SUPFAM" id="SSF50692">
    <property type="entry name" value="ADC-like"/>
    <property type="match status" value="1"/>
</dbReference>
<dbReference type="Gene3D" id="3.40.50.740">
    <property type="match status" value="1"/>
</dbReference>
<dbReference type="PANTHER" id="PTHR43742">
    <property type="entry name" value="TRIMETHYLAMINE-N-OXIDE REDUCTASE"/>
    <property type="match status" value="1"/>
</dbReference>
<evidence type="ECO:0000313" key="6">
    <source>
        <dbReference type="EMBL" id="BDQ38039.1"/>
    </source>
</evidence>
<dbReference type="Pfam" id="PF00384">
    <property type="entry name" value="Molybdopterin"/>
    <property type="match status" value="1"/>
</dbReference>
<reference evidence="6 7" key="1">
    <citation type="submission" date="2022-08" db="EMBL/GenBank/DDBJ databases">
        <title>Genome Sequence of the sulphate-reducing bacterium, Pseudodesulfovibrio sp. SYK.</title>
        <authorList>
            <person name="Kondo R."/>
            <person name="Kataoka T."/>
        </authorList>
    </citation>
    <scope>NUCLEOTIDE SEQUENCE [LARGE SCALE GENOMIC DNA]</scope>
    <source>
        <strain evidence="6 7">SYK</strain>
    </source>
</reference>
<protein>
    <recommendedName>
        <fullName evidence="5">4Fe-4S Mo/W bis-MGD-type domain-containing protein</fullName>
    </recommendedName>
</protein>
<proteinExistence type="inferred from homology"/>
<dbReference type="Pfam" id="PF01568">
    <property type="entry name" value="Molydop_binding"/>
    <property type="match status" value="1"/>
</dbReference>
<evidence type="ECO:0000256" key="4">
    <source>
        <dbReference type="ARBA" id="ARBA00023014"/>
    </source>
</evidence>
<dbReference type="InterPro" id="IPR006657">
    <property type="entry name" value="MoPterin_dinucl-bd_dom"/>
</dbReference>
<evidence type="ECO:0000313" key="7">
    <source>
        <dbReference type="Proteomes" id="UP001317742"/>
    </source>
</evidence>
<evidence type="ECO:0000259" key="5">
    <source>
        <dbReference type="PROSITE" id="PS51669"/>
    </source>
</evidence>
<evidence type="ECO:0000256" key="3">
    <source>
        <dbReference type="ARBA" id="ARBA00023004"/>
    </source>
</evidence>
<dbReference type="InterPro" id="IPR050612">
    <property type="entry name" value="Prok_Mopterin_Oxidored"/>
</dbReference>
<dbReference type="Proteomes" id="UP001317742">
    <property type="component" value="Chromosome"/>
</dbReference>
<organism evidence="6 7">
    <name type="scientific">Pseudodesulfovibrio nedwellii</name>
    <dbReference type="NCBI Taxonomy" id="2973072"/>
    <lineage>
        <taxon>Bacteria</taxon>
        <taxon>Pseudomonadati</taxon>
        <taxon>Thermodesulfobacteriota</taxon>
        <taxon>Desulfovibrionia</taxon>
        <taxon>Desulfovibrionales</taxon>
        <taxon>Desulfovibrionaceae</taxon>
    </lineage>
</organism>
<name>A0ABN6S4T1_9BACT</name>
<dbReference type="PROSITE" id="PS51669">
    <property type="entry name" value="4FE4S_MOW_BIS_MGD"/>
    <property type="match status" value="1"/>
</dbReference>
<dbReference type="SMART" id="SM00926">
    <property type="entry name" value="Molybdop_Fe4S4"/>
    <property type="match status" value="1"/>
</dbReference>
<keyword evidence="7" id="KW-1185">Reference proteome</keyword>
<dbReference type="CDD" id="cd02781">
    <property type="entry name" value="MopB_CT_Acetylene-hydratase"/>
    <property type="match status" value="1"/>
</dbReference>
<keyword evidence="3" id="KW-0408">Iron</keyword>